<feature type="transmembrane region" description="Helical" evidence="1">
    <location>
        <begin position="199"/>
        <end position="220"/>
    </location>
</feature>
<dbReference type="PANTHER" id="PTHR22911:SF137">
    <property type="entry name" value="SOLUTE CARRIER FAMILY 35 MEMBER G2-RELATED"/>
    <property type="match status" value="1"/>
</dbReference>
<keyword evidence="4" id="KW-1185">Reference proteome</keyword>
<dbReference type="EMBL" id="JALKCG010000002">
    <property type="protein sequence ID" value="MCK0208119.1"/>
    <property type="molecule type" value="Genomic_DNA"/>
</dbReference>
<evidence type="ECO:0000313" key="4">
    <source>
        <dbReference type="Proteomes" id="UP001202867"/>
    </source>
</evidence>
<feature type="transmembrane region" description="Helical" evidence="1">
    <location>
        <begin position="20"/>
        <end position="38"/>
    </location>
</feature>
<feature type="transmembrane region" description="Helical" evidence="1">
    <location>
        <begin position="58"/>
        <end position="76"/>
    </location>
</feature>
<feature type="transmembrane region" description="Helical" evidence="1">
    <location>
        <begin position="168"/>
        <end position="187"/>
    </location>
</feature>
<feature type="transmembrane region" description="Helical" evidence="1">
    <location>
        <begin position="261"/>
        <end position="281"/>
    </location>
</feature>
<feature type="transmembrane region" description="Helical" evidence="1">
    <location>
        <begin position="287"/>
        <end position="307"/>
    </location>
</feature>
<gene>
    <name evidence="3" type="ORF">MWN33_08765</name>
</gene>
<accession>A0ABT0DLP4</accession>
<dbReference type="Gene3D" id="1.10.3730.20">
    <property type="match status" value="2"/>
</dbReference>
<evidence type="ECO:0000259" key="2">
    <source>
        <dbReference type="Pfam" id="PF00892"/>
    </source>
</evidence>
<dbReference type="Pfam" id="PF00892">
    <property type="entry name" value="EamA"/>
    <property type="match status" value="2"/>
</dbReference>
<reference evidence="4" key="2">
    <citation type="submission" date="2023-07" db="EMBL/GenBank/DDBJ databases">
        <title>Ancylobacter moscoviensis sp. nov., facultatively methylotrophic bacteria from activated sludge and the reclassification of Starkeya novella (Starkey 1934) Kelly et al. 2000 as Ancylobacter novellus comb. nov., Starkeya koreensis Im et al. 2006 as Ancylobacter koreensis comb.nov., Angulomicrobium tetraedrale Vasil'eva et al. 1986 as Ancylobacter tetraedralis comb. nov., Angulomicrobium amanitiforme Fritz et al. 2004 as Ancylobacter amanitiformis comb. nov. and Methylorhabdus multivorans Doronina et al. 1996 as Ancylobacter multivorans comb. nov. and emended description of the genus Ancylobacter.</title>
        <authorList>
            <person name="Doronina N."/>
            <person name="Chemodurova A."/>
            <person name="Grouzdev D."/>
            <person name="Koziaeva V."/>
            <person name="Shi W."/>
            <person name="Wu L."/>
            <person name="Kaparullina E."/>
        </authorList>
    </citation>
    <scope>NUCLEOTIDE SEQUENCE [LARGE SCALE GENOMIC DNA]</scope>
    <source>
        <strain evidence="4">Jip08</strain>
    </source>
</reference>
<dbReference type="InterPro" id="IPR000620">
    <property type="entry name" value="EamA_dom"/>
</dbReference>
<dbReference type="InterPro" id="IPR037185">
    <property type="entry name" value="EmrE-like"/>
</dbReference>
<proteinExistence type="predicted"/>
<evidence type="ECO:0000256" key="1">
    <source>
        <dbReference type="SAM" id="Phobius"/>
    </source>
</evidence>
<sequence>MDKPVSPAAGKARIAAAPFFSDRAVGIACALLAVSIWGGWIVSTRHAVHGHLPPQTVGWLRFVVPALVLAPAWWRVGFYPRRALVPFLFSFLGAGAIFFLVVGNAMRFVPAADVGPLLPGTMPLIVAAISVLFLRERLGWLRGAGFACIALGVLTLGGRGILFPEDGAWRGHLLLVTGAAMWAGNTIAFRRTGMRPTELVGLIGLWSIIILTPTGLPGVIHAVSDGYGREVLLQLVMQGLLSGVVALVAFIMAIERLGPSRAAAFTGLVPALAALIAVPVLGEHPDMPALIGVAATGIGVALASGAFSPASKAG</sequence>
<dbReference type="SUPFAM" id="SSF103481">
    <property type="entry name" value="Multidrug resistance efflux transporter EmrE"/>
    <property type="match status" value="2"/>
</dbReference>
<evidence type="ECO:0000313" key="3">
    <source>
        <dbReference type="EMBL" id="MCK0208119.1"/>
    </source>
</evidence>
<keyword evidence="1" id="KW-0812">Transmembrane</keyword>
<organism evidence="3 4">
    <name type="scientific">Ancylobacter koreensis</name>
    <dbReference type="NCBI Taxonomy" id="266121"/>
    <lineage>
        <taxon>Bacteria</taxon>
        <taxon>Pseudomonadati</taxon>
        <taxon>Pseudomonadota</taxon>
        <taxon>Alphaproteobacteria</taxon>
        <taxon>Hyphomicrobiales</taxon>
        <taxon>Xanthobacteraceae</taxon>
        <taxon>Ancylobacter</taxon>
    </lineage>
</organism>
<dbReference type="Proteomes" id="UP001202867">
    <property type="component" value="Unassembled WGS sequence"/>
</dbReference>
<dbReference type="RefSeq" id="WP_247200103.1">
    <property type="nucleotide sequence ID" value="NZ_JALKCG010000002.1"/>
</dbReference>
<reference evidence="3 4" key="1">
    <citation type="submission" date="2022-04" db="EMBL/GenBank/DDBJ databases">
        <authorList>
            <person name="Grouzdev D.S."/>
            <person name="Pantiukh K.S."/>
            <person name="Krutkina M.S."/>
        </authorList>
    </citation>
    <scope>NUCLEOTIDE SEQUENCE [LARGE SCALE GENOMIC DNA]</scope>
    <source>
        <strain evidence="3 4">Jip08</strain>
    </source>
</reference>
<name>A0ABT0DLP4_9HYPH</name>
<feature type="transmembrane region" description="Helical" evidence="1">
    <location>
        <begin position="114"/>
        <end position="134"/>
    </location>
</feature>
<feature type="transmembrane region" description="Helical" evidence="1">
    <location>
        <begin position="141"/>
        <end position="162"/>
    </location>
</feature>
<keyword evidence="1" id="KW-0472">Membrane</keyword>
<feature type="domain" description="EamA" evidence="2">
    <location>
        <begin position="26"/>
        <end position="155"/>
    </location>
</feature>
<feature type="domain" description="EamA" evidence="2">
    <location>
        <begin position="170"/>
        <end position="304"/>
    </location>
</feature>
<feature type="transmembrane region" description="Helical" evidence="1">
    <location>
        <begin position="232"/>
        <end position="254"/>
    </location>
</feature>
<feature type="transmembrane region" description="Helical" evidence="1">
    <location>
        <begin position="83"/>
        <end position="102"/>
    </location>
</feature>
<keyword evidence="1" id="KW-1133">Transmembrane helix</keyword>
<dbReference type="PANTHER" id="PTHR22911">
    <property type="entry name" value="ACYL-MALONYL CONDENSING ENZYME-RELATED"/>
    <property type="match status" value="1"/>
</dbReference>
<protein>
    <submittedName>
        <fullName evidence="3">DMT family transporter</fullName>
    </submittedName>
</protein>
<comment type="caution">
    <text evidence="3">The sequence shown here is derived from an EMBL/GenBank/DDBJ whole genome shotgun (WGS) entry which is preliminary data.</text>
</comment>